<dbReference type="InterPro" id="IPR036390">
    <property type="entry name" value="WH_DNA-bd_sf"/>
</dbReference>
<dbReference type="Proteomes" id="UP000031802">
    <property type="component" value="Unassembled WGS sequence"/>
</dbReference>
<reference evidence="2 3" key="2">
    <citation type="journal article" date="2015" name="PLoS ONE">
        <title>Whole-Genome Optical Mapping and Finished Genome Sequence of Sphingobacterium deserti sp. nov., a New Species Isolated from the Western Desert of China.</title>
        <authorList>
            <person name="Teng C."/>
            <person name="Zhou Z."/>
            <person name="Molnar I."/>
            <person name="Li X."/>
            <person name="Tang R."/>
            <person name="Chen M."/>
            <person name="Wang L."/>
            <person name="Su S."/>
            <person name="Zhang W."/>
            <person name="Lin M."/>
        </authorList>
    </citation>
    <scope>NUCLEOTIDE SEQUENCE [LARGE SCALE GENOMIC DNA]</scope>
    <source>
        <strain evidence="3">ACCC05744</strain>
    </source>
</reference>
<proteinExistence type="predicted"/>
<dbReference type="STRING" id="1229276.DI53_2573"/>
<comment type="caution">
    <text evidence="2">The sequence shown here is derived from an EMBL/GenBank/DDBJ whole genome shotgun (WGS) entry which is preliminary data.</text>
</comment>
<gene>
    <name evidence="2" type="ORF">DI53_2573</name>
</gene>
<dbReference type="eggNOG" id="COG0640">
    <property type="taxonomic scope" value="Bacteria"/>
</dbReference>
<name>A0A0B8T014_9SPHI</name>
<dbReference type="PANTHER" id="PTHR37318:SF1">
    <property type="entry name" value="BSL7504 PROTEIN"/>
    <property type="match status" value="1"/>
</dbReference>
<dbReference type="EMBL" id="JJMU01000047">
    <property type="protein sequence ID" value="KGE13652.1"/>
    <property type="molecule type" value="Genomic_DNA"/>
</dbReference>
<evidence type="ECO:0000313" key="3">
    <source>
        <dbReference type="Proteomes" id="UP000031802"/>
    </source>
</evidence>
<dbReference type="PATRIC" id="fig|1229276.3.peg.2646"/>
<dbReference type="RefSeq" id="WP_037499981.1">
    <property type="nucleotide sequence ID" value="NZ_JJMU01000047.1"/>
</dbReference>
<dbReference type="InterPro" id="IPR027395">
    <property type="entry name" value="WH_DNA-bd_dom"/>
</dbReference>
<dbReference type="InterPro" id="IPR036388">
    <property type="entry name" value="WH-like_DNA-bd_sf"/>
</dbReference>
<dbReference type="OrthoDB" id="9800369at2"/>
<accession>A0A0B8T014</accession>
<evidence type="ECO:0000313" key="2">
    <source>
        <dbReference type="EMBL" id="KGE13652.1"/>
    </source>
</evidence>
<sequence>MGLDLSLYNKIFENRLRLQIMSVLLANEFYDFTSLKELLDATDGNLASNLKTLEKEGYLTVEKSFVDRKPNTRYIKTEKGRKAFEDHLVALENLIKQQYK</sequence>
<dbReference type="PANTHER" id="PTHR37318">
    <property type="entry name" value="BSL7504 PROTEIN"/>
    <property type="match status" value="1"/>
</dbReference>
<dbReference type="SUPFAM" id="SSF46785">
    <property type="entry name" value="Winged helix' DNA-binding domain"/>
    <property type="match status" value="1"/>
</dbReference>
<dbReference type="Gene3D" id="1.10.10.10">
    <property type="entry name" value="Winged helix-like DNA-binding domain superfamily/Winged helix DNA-binding domain"/>
    <property type="match status" value="1"/>
</dbReference>
<keyword evidence="3" id="KW-1185">Reference proteome</keyword>
<feature type="domain" description="Winged helix DNA-binding" evidence="1">
    <location>
        <begin position="16"/>
        <end position="95"/>
    </location>
</feature>
<evidence type="ECO:0000259" key="1">
    <source>
        <dbReference type="Pfam" id="PF13601"/>
    </source>
</evidence>
<organism evidence="2 3">
    <name type="scientific">Sphingobacterium deserti</name>
    <dbReference type="NCBI Taxonomy" id="1229276"/>
    <lineage>
        <taxon>Bacteria</taxon>
        <taxon>Pseudomonadati</taxon>
        <taxon>Bacteroidota</taxon>
        <taxon>Sphingobacteriia</taxon>
        <taxon>Sphingobacteriales</taxon>
        <taxon>Sphingobacteriaceae</taxon>
        <taxon>Sphingobacterium</taxon>
    </lineage>
</organism>
<reference evidence="3" key="1">
    <citation type="submission" date="2014-04" db="EMBL/GenBank/DDBJ databases">
        <title>Whole-Genome optical mapping and complete genome sequence of Sphingobacterium deserti sp. nov., a new spaces isolated from desert in the west of China.</title>
        <authorList>
            <person name="Teng C."/>
            <person name="Zhou Z."/>
            <person name="Li X."/>
            <person name="Chen M."/>
            <person name="Lin M."/>
            <person name="Wang L."/>
            <person name="Su S."/>
            <person name="Zhang C."/>
            <person name="Zhang W."/>
        </authorList>
    </citation>
    <scope>NUCLEOTIDE SEQUENCE [LARGE SCALE GENOMIC DNA]</scope>
    <source>
        <strain evidence="3">ACCC05744</strain>
    </source>
</reference>
<dbReference type="AlphaFoldDB" id="A0A0B8T014"/>
<protein>
    <submittedName>
        <fullName evidence="2">Transcriptional regulator</fullName>
    </submittedName>
</protein>
<dbReference type="Pfam" id="PF13601">
    <property type="entry name" value="HTH_34"/>
    <property type="match status" value="1"/>
</dbReference>